<evidence type="ECO:0000313" key="3">
    <source>
        <dbReference type="EMBL" id="ERL51991.1"/>
    </source>
</evidence>
<dbReference type="AlphaFoldDB" id="W1N9V8"/>
<dbReference type="STRING" id="1178482.AR456_14560"/>
<dbReference type="eggNOG" id="ENOG503154N">
    <property type="taxonomic scope" value="Bacteria"/>
</dbReference>
<dbReference type="Proteomes" id="UP000019113">
    <property type="component" value="Unassembled WGS sequence"/>
</dbReference>
<protein>
    <recommendedName>
        <fullName evidence="2">DUF7282 domain-containing protein</fullName>
    </recommendedName>
</protein>
<dbReference type="InterPro" id="IPR055706">
    <property type="entry name" value="Slg1/2_DUF7282"/>
</dbReference>
<dbReference type="PATRIC" id="fig|1178482.3.peg.1664"/>
<organism evidence="3 4">
    <name type="scientific">Halomonas huangheensis</name>
    <dbReference type="NCBI Taxonomy" id="1178482"/>
    <lineage>
        <taxon>Bacteria</taxon>
        <taxon>Pseudomonadati</taxon>
        <taxon>Pseudomonadota</taxon>
        <taxon>Gammaproteobacteria</taxon>
        <taxon>Oceanospirillales</taxon>
        <taxon>Halomonadaceae</taxon>
        <taxon>Halomonas</taxon>
    </lineage>
</organism>
<evidence type="ECO:0000259" key="2">
    <source>
        <dbReference type="Pfam" id="PF23951"/>
    </source>
</evidence>
<evidence type="ECO:0000313" key="4">
    <source>
        <dbReference type="Proteomes" id="UP000019113"/>
    </source>
</evidence>
<keyword evidence="4" id="KW-1185">Reference proteome</keyword>
<keyword evidence="1" id="KW-0732">Signal</keyword>
<dbReference type="RefSeq" id="WP_021818627.1">
    <property type="nucleotide sequence ID" value="NZ_AVBC01000020.1"/>
</dbReference>
<dbReference type="EMBL" id="AVBC01000020">
    <property type="protein sequence ID" value="ERL51991.1"/>
    <property type="molecule type" value="Genomic_DNA"/>
</dbReference>
<reference evidence="3 4" key="1">
    <citation type="submission" date="2013-08" db="EMBL/GenBank/DDBJ databases">
        <title>draft genome of Halomonas huanghegensis, strain BJGMM-B45T.</title>
        <authorList>
            <person name="Miao C."/>
            <person name="Wan Y."/>
            <person name="Jin W."/>
        </authorList>
    </citation>
    <scope>NUCLEOTIDE SEQUENCE [LARGE SCALE GENOMIC DNA]</scope>
    <source>
        <strain evidence="3 4">BJGMM-B45</strain>
    </source>
</reference>
<accession>W1N9V8</accession>
<evidence type="ECO:0000256" key="1">
    <source>
        <dbReference type="SAM" id="SignalP"/>
    </source>
</evidence>
<proteinExistence type="predicted"/>
<dbReference type="OrthoDB" id="5874543at2"/>
<gene>
    <name evidence="3" type="ORF">BJB45_12550</name>
</gene>
<feature type="signal peptide" evidence="1">
    <location>
        <begin position="1"/>
        <end position="24"/>
    </location>
</feature>
<comment type="caution">
    <text evidence="3">The sequence shown here is derived from an EMBL/GenBank/DDBJ whole genome shotgun (WGS) entry which is preliminary data.</text>
</comment>
<dbReference type="Pfam" id="PF23951">
    <property type="entry name" value="DUF7282"/>
    <property type="match status" value="1"/>
</dbReference>
<feature type="domain" description="DUF7282" evidence="2">
    <location>
        <begin position="36"/>
        <end position="138"/>
    </location>
</feature>
<name>W1N9V8_9GAMM</name>
<feature type="chain" id="PRO_5009977473" description="DUF7282 domain-containing protein" evidence="1">
    <location>
        <begin position="25"/>
        <end position="143"/>
    </location>
</feature>
<sequence length="143" mass="14753">MMKQILAGAVVSASLLVAASVAQADMYGDAEMGVWANDQSVAGGTVSAEKIVAEHNGWLVVHRTDESQKPGAVVGYAPLKAGENMDVTAILTETVNPGDHLMLMLHGEEGGSQTGVFEYTLGATEDGPVKVDGNLVMAVIAAQ</sequence>
<dbReference type="KEGG" id="hhu:AR456_14560"/>